<dbReference type="SUPFAM" id="SSF55874">
    <property type="entry name" value="ATPase domain of HSP90 chaperone/DNA topoisomerase II/histidine kinase"/>
    <property type="match status" value="1"/>
</dbReference>
<keyword evidence="1" id="KW-0812">Transmembrane</keyword>
<dbReference type="GO" id="GO:0016020">
    <property type="term" value="C:membrane"/>
    <property type="evidence" value="ECO:0007669"/>
    <property type="project" value="InterPro"/>
</dbReference>
<protein>
    <submittedName>
        <fullName evidence="3">Histidine kinase</fullName>
    </submittedName>
</protein>
<evidence type="ECO:0000256" key="1">
    <source>
        <dbReference type="SAM" id="Phobius"/>
    </source>
</evidence>
<dbReference type="InterPro" id="IPR036890">
    <property type="entry name" value="HATPase_C_sf"/>
</dbReference>
<dbReference type="PANTHER" id="PTHR34220:SF7">
    <property type="entry name" value="SENSOR HISTIDINE KINASE YPDA"/>
    <property type="match status" value="1"/>
</dbReference>
<accession>A0A944DJ90</accession>
<gene>
    <name evidence="3" type="ORF">I8J34_22365</name>
</gene>
<dbReference type="RefSeq" id="WP_214363860.1">
    <property type="nucleotide sequence ID" value="NZ_JAEKFT010000043.1"/>
</dbReference>
<keyword evidence="4" id="KW-1185">Reference proteome</keyword>
<proteinExistence type="predicted"/>
<evidence type="ECO:0000313" key="4">
    <source>
        <dbReference type="Proteomes" id="UP000694660"/>
    </source>
</evidence>
<dbReference type="Proteomes" id="UP000694660">
    <property type="component" value="Unassembled WGS sequence"/>
</dbReference>
<feature type="domain" description="Signal transduction histidine kinase internal region" evidence="2">
    <location>
        <begin position="155"/>
        <end position="233"/>
    </location>
</feature>
<sequence length="346" mass="38649">MAVVSPGKTQSISQKPKALAIAGVLPDFRNMGVMLRIILLVNLLAILTVVVHSRTADDIVPAMVAWAGWLELPLFVVILLLYLGQPVLARLSPGRFWLAVGLLGLLVSLFAHPPLGAPSGVALWRWLGWSVLATVAAMGYFDYRGRLYSPALTEARLHALTARIRPHFLFNSMNAVLGVIREDPRRAEQALEELADMFRVLMKEHKELVPLDSEIALCERYLDLERLRLGERLVVVWDLSCKPAQALVPPLLLQPLLENAVYHGIEPSAQPGDIAVRVARRSNEVLIEVSNPIVDTPRAQKGNHIAQANIRERLSLFFDLEADMRIDRSGGRYSVRIRLPYRRLKP</sequence>
<dbReference type="PANTHER" id="PTHR34220">
    <property type="entry name" value="SENSOR HISTIDINE KINASE YPDA"/>
    <property type="match status" value="1"/>
</dbReference>
<feature type="transmembrane region" description="Helical" evidence="1">
    <location>
        <begin position="121"/>
        <end position="141"/>
    </location>
</feature>
<comment type="caution">
    <text evidence="3">The sequence shown here is derived from an EMBL/GenBank/DDBJ whole genome shotgun (WGS) entry which is preliminary data.</text>
</comment>
<dbReference type="Pfam" id="PF06580">
    <property type="entry name" value="His_kinase"/>
    <property type="match status" value="1"/>
</dbReference>
<dbReference type="InterPro" id="IPR050640">
    <property type="entry name" value="Bact_2-comp_sensor_kinase"/>
</dbReference>
<keyword evidence="1" id="KW-0472">Membrane</keyword>
<evidence type="ECO:0000259" key="2">
    <source>
        <dbReference type="Pfam" id="PF06580"/>
    </source>
</evidence>
<reference evidence="4" key="1">
    <citation type="journal article" date="2022" name="ISME J.">
        <title>Genetic and phylogenetic analysis of dissimilatory iodate-reducing bacteria identifies potential niches across the world's oceans.</title>
        <authorList>
            <person name="Reyes-Umana V."/>
            <person name="Henning Z."/>
            <person name="Lee K."/>
            <person name="Barnum T.P."/>
            <person name="Coates J.D."/>
        </authorList>
    </citation>
    <scope>NUCLEOTIDE SEQUENCE [LARGE SCALE GENOMIC DNA]</scope>
    <source>
        <strain evidence="4">IR12</strain>
    </source>
</reference>
<keyword evidence="1" id="KW-1133">Transmembrane helix</keyword>
<dbReference type="AlphaFoldDB" id="A0A944DJ90"/>
<evidence type="ECO:0000313" key="3">
    <source>
        <dbReference type="EMBL" id="MBT0963933.1"/>
    </source>
</evidence>
<dbReference type="InterPro" id="IPR010559">
    <property type="entry name" value="Sig_transdc_His_kin_internal"/>
</dbReference>
<organism evidence="3 4">
    <name type="scientific">Denitromonas iodatirespirans</name>
    <dbReference type="NCBI Taxonomy" id="2795389"/>
    <lineage>
        <taxon>Bacteria</taxon>
        <taxon>Pseudomonadati</taxon>
        <taxon>Pseudomonadota</taxon>
        <taxon>Betaproteobacteria</taxon>
        <taxon>Rhodocyclales</taxon>
        <taxon>Zoogloeaceae</taxon>
        <taxon>Denitromonas</taxon>
    </lineage>
</organism>
<dbReference type="EMBL" id="JAEKFT010000043">
    <property type="protein sequence ID" value="MBT0963933.1"/>
    <property type="molecule type" value="Genomic_DNA"/>
</dbReference>
<name>A0A944DJ90_DENI1</name>
<keyword evidence="3" id="KW-0418">Kinase</keyword>
<feature type="transmembrane region" description="Helical" evidence="1">
    <location>
        <begin position="96"/>
        <end position="115"/>
    </location>
</feature>
<feature type="transmembrane region" description="Helical" evidence="1">
    <location>
        <begin position="33"/>
        <end position="51"/>
    </location>
</feature>
<dbReference type="GO" id="GO:0000155">
    <property type="term" value="F:phosphorelay sensor kinase activity"/>
    <property type="evidence" value="ECO:0007669"/>
    <property type="project" value="InterPro"/>
</dbReference>
<feature type="transmembrane region" description="Helical" evidence="1">
    <location>
        <begin position="63"/>
        <end position="84"/>
    </location>
</feature>
<keyword evidence="3" id="KW-0808">Transferase</keyword>
<dbReference type="Gene3D" id="3.30.565.10">
    <property type="entry name" value="Histidine kinase-like ATPase, C-terminal domain"/>
    <property type="match status" value="1"/>
</dbReference>